<accession>A0A8J6GB39</accession>
<dbReference type="InterPro" id="IPR038765">
    <property type="entry name" value="Papain-like_cys_pep_sf"/>
</dbReference>
<evidence type="ECO:0000313" key="13">
    <source>
        <dbReference type="Proteomes" id="UP000710432"/>
    </source>
</evidence>
<evidence type="ECO:0000256" key="7">
    <source>
        <dbReference type="ARBA" id="ARBA00022837"/>
    </source>
</evidence>
<protein>
    <submittedName>
        <fullName evidence="12">Calpain-8</fullName>
    </submittedName>
</protein>
<organism evidence="12 13">
    <name type="scientific">Microtus ochrogaster</name>
    <name type="common">Prairie vole</name>
    <dbReference type="NCBI Taxonomy" id="79684"/>
    <lineage>
        <taxon>Eukaryota</taxon>
        <taxon>Metazoa</taxon>
        <taxon>Chordata</taxon>
        <taxon>Craniata</taxon>
        <taxon>Vertebrata</taxon>
        <taxon>Euteleostomi</taxon>
        <taxon>Mammalia</taxon>
        <taxon>Eutheria</taxon>
        <taxon>Euarchontoglires</taxon>
        <taxon>Glires</taxon>
        <taxon>Rodentia</taxon>
        <taxon>Myomorpha</taxon>
        <taxon>Muroidea</taxon>
        <taxon>Cricetidae</taxon>
        <taxon>Arvicolinae</taxon>
        <taxon>Microtus</taxon>
    </lineage>
</organism>
<feature type="domain" description="Calpain catalytic" evidence="10">
    <location>
        <begin position="58"/>
        <end position="237"/>
    </location>
</feature>
<dbReference type="PANTHER" id="PTHR10183:SF374">
    <property type="entry name" value="CALPAIN-8"/>
    <property type="match status" value="1"/>
</dbReference>
<dbReference type="InterPro" id="IPR001300">
    <property type="entry name" value="Peptidase_C2_calpain_cat"/>
</dbReference>
<keyword evidence="3" id="KW-0479">Metal-binding</keyword>
<dbReference type="AlphaFoldDB" id="A0A8J6GB39"/>
<evidence type="ECO:0000256" key="5">
    <source>
        <dbReference type="ARBA" id="ARBA00022801"/>
    </source>
</evidence>
<evidence type="ECO:0000256" key="6">
    <source>
        <dbReference type="ARBA" id="ARBA00022807"/>
    </source>
</evidence>
<dbReference type="InterPro" id="IPR011992">
    <property type="entry name" value="EF-hand-dom_pair"/>
</dbReference>
<dbReference type="SUPFAM" id="SSF49758">
    <property type="entry name" value="Calpain large subunit, middle domain (domain III)"/>
    <property type="match status" value="1"/>
</dbReference>
<gene>
    <name evidence="12" type="ORF">LTLLF_171035</name>
</gene>
<dbReference type="CDD" id="cd00044">
    <property type="entry name" value="CysPc"/>
    <property type="match status" value="1"/>
</dbReference>
<dbReference type="PANTHER" id="PTHR10183">
    <property type="entry name" value="CALPAIN"/>
    <property type="match status" value="1"/>
</dbReference>
<evidence type="ECO:0000256" key="9">
    <source>
        <dbReference type="PROSITE-ProRule" id="PRU00239"/>
    </source>
</evidence>
<dbReference type="SUPFAM" id="SSF54001">
    <property type="entry name" value="Cysteine proteinases"/>
    <property type="match status" value="1"/>
</dbReference>
<comment type="caution">
    <text evidence="12">The sequence shown here is derived from an EMBL/GenBank/DDBJ whole genome shotgun (WGS) entry which is preliminary data.</text>
</comment>
<proteinExistence type="inferred from homology"/>
<keyword evidence="6" id="KW-0788">Thiol protease</keyword>
<evidence type="ECO:0000256" key="2">
    <source>
        <dbReference type="ARBA" id="ARBA00022670"/>
    </source>
</evidence>
<dbReference type="PROSITE" id="PS50222">
    <property type="entry name" value="EF_HAND_2"/>
    <property type="match status" value="1"/>
</dbReference>
<dbReference type="InterPro" id="IPR002048">
    <property type="entry name" value="EF_hand_dom"/>
</dbReference>
<sequence length="630" mass="71587">MDSSLAHSLARSVTRSHTYVFLHSFSVSSTQRMATKGTRGQFITLSFHSPDWKPRNCDCWLLAAIASLTLNEKLLYRVVPKDQSFQKNYAGIFHFQFWQYGEWVDVVIDDRLPTKDGQLLFLHSEEGNEFWSALLEKAYAKLNGSYEALAGGSTVEGFEDFTGGISEFYDLKNPPGNLYHIIRKALRAGSLLGAPEWNYIDPRKKEELDKRAEDGEFWMSFSDFLKQFSRLEICNLSPDSLSSEEAHKWNLVLFNGRWTRGSTAGGCQNYPDTYWTNPQFKIHLDEVDEDQEEGTSDPCCTVLLGLMQKNSRRQKRIGQDMLSIGYAVYQIPKEVCEYGLDRGGLHWLERHTDAHLGQDFFQSHQPSARSSTYMNLREVSSRVRLPPGQYLVVPSTFEPFKDGDFCLRVFSEKKAQALEIGDAVAGNPHEPHPLDMDGEDEHFRSLFEEFAGKVHGGQDSEISANQLKRVLNGVFSTREFSPARKSVGIQEKCQEIYQEMDHNHVGTMNAHEMRTALKKAGFTLNNQVQQTVAMRYACSKLGVDLDSFVACMIRLETLFKLFRLLDKDQNGIVQLSLAESKKASQDNNVDYHFIFTECLCPEALATVHCGVFSCPYILVLKPELWLAVIA</sequence>
<dbReference type="Pfam" id="PF00648">
    <property type="entry name" value="Peptidase_C2"/>
    <property type="match status" value="1"/>
</dbReference>
<evidence type="ECO:0000256" key="3">
    <source>
        <dbReference type="ARBA" id="ARBA00022723"/>
    </source>
</evidence>
<dbReference type="InterPro" id="IPR022684">
    <property type="entry name" value="Calpain_cysteine_protease"/>
</dbReference>
<reference evidence="12" key="1">
    <citation type="submission" date="2020-03" db="EMBL/GenBank/DDBJ databases">
        <title>Studies in the Genomics of Life Span.</title>
        <authorList>
            <person name="Glass D."/>
        </authorList>
    </citation>
    <scope>NUCLEOTIDE SEQUENCE</scope>
    <source>
        <strain evidence="12">LTLLF</strain>
        <tissue evidence="12">Muscle</tissue>
    </source>
</reference>
<dbReference type="EMBL" id="JAATJU010023799">
    <property type="protein sequence ID" value="KAH0507017.1"/>
    <property type="molecule type" value="Genomic_DNA"/>
</dbReference>
<evidence type="ECO:0000313" key="12">
    <source>
        <dbReference type="EMBL" id="KAH0507017.1"/>
    </source>
</evidence>
<name>A0A8J6GB39_MICOH</name>
<dbReference type="GO" id="GO:0005509">
    <property type="term" value="F:calcium ion binding"/>
    <property type="evidence" value="ECO:0007669"/>
    <property type="project" value="InterPro"/>
</dbReference>
<comment type="caution">
    <text evidence="9">Lacks conserved residue(s) required for the propagation of feature annotation.</text>
</comment>
<keyword evidence="5" id="KW-0378">Hydrolase</keyword>
<dbReference type="InterPro" id="IPR022682">
    <property type="entry name" value="Calpain_domain_III"/>
</dbReference>
<dbReference type="InterPro" id="IPR036213">
    <property type="entry name" value="Calpain_III_sf"/>
</dbReference>
<dbReference type="Gene3D" id="3.90.70.10">
    <property type="entry name" value="Cysteine proteinases"/>
    <property type="match status" value="1"/>
</dbReference>
<dbReference type="GO" id="GO:0004198">
    <property type="term" value="F:calcium-dependent cysteine-type endopeptidase activity"/>
    <property type="evidence" value="ECO:0007669"/>
    <property type="project" value="InterPro"/>
</dbReference>
<evidence type="ECO:0000259" key="10">
    <source>
        <dbReference type="PROSITE" id="PS50203"/>
    </source>
</evidence>
<evidence type="ECO:0000256" key="8">
    <source>
        <dbReference type="PIRSR" id="PIRSR622684-1"/>
    </source>
</evidence>
<dbReference type="Proteomes" id="UP000710432">
    <property type="component" value="Unassembled WGS sequence"/>
</dbReference>
<dbReference type="FunFam" id="2.60.120.380:FF:000001">
    <property type="entry name" value="Calpain-1 catalytic subunit"/>
    <property type="match status" value="1"/>
</dbReference>
<dbReference type="CDD" id="cd00214">
    <property type="entry name" value="Calpain_III"/>
    <property type="match status" value="1"/>
</dbReference>
<dbReference type="SMART" id="SM00720">
    <property type="entry name" value="calpain_III"/>
    <property type="match status" value="1"/>
</dbReference>
<keyword evidence="7" id="KW-0106">Calcium</keyword>
<evidence type="ECO:0000256" key="1">
    <source>
        <dbReference type="ARBA" id="ARBA00007623"/>
    </source>
</evidence>
<dbReference type="PROSITE" id="PS50203">
    <property type="entry name" value="CALPAIN_CAT"/>
    <property type="match status" value="1"/>
</dbReference>
<dbReference type="Gene3D" id="2.60.120.380">
    <property type="match status" value="1"/>
</dbReference>
<comment type="similarity">
    <text evidence="1">Belongs to the peptidase C2 family.</text>
</comment>
<dbReference type="Gene3D" id="1.10.238.10">
    <property type="entry name" value="EF-hand"/>
    <property type="match status" value="1"/>
</dbReference>
<keyword evidence="2" id="KW-0645">Protease</keyword>
<feature type="active site" evidence="8">
    <location>
        <position position="59"/>
    </location>
</feature>
<dbReference type="SMART" id="SM00230">
    <property type="entry name" value="CysPc"/>
    <property type="match status" value="1"/>
</dbReference>
<dbReference type="InterPro" id="IPR033883">
    <property type="entry name" value="C2_III"/>
</dbReference>
<keyword evidence="4" id="KW-0677">Repeat</keyword>
<dbReference type="GO" id="GO:0005737">
    <property type="term" value="C:cytoplasm"/>
    <property type="evidence" value="ECO:0007669"/>
    <property type="project" value="TreeGrafter"/>
</dbReference>
<dbReference type="GO" id="GO:0006508">
    <property type="term" value="P:proteolysis"/>
    <property type="evidence" value="ECO:0007669"/>
    <property type="project" value="UniProtKB-KW"/>
</dbReference>
<evidence type="ECO:0000256" key="4">
    <source>
        <dbReference type="ARBA" id="ARBA00022737"/>
    </source>
</evidence>
<dbReference type="InterPro" id="IPR022683">
    <property type="entry name" value="Calpain_III"/>
</dbReference>
<dbReference type="Pfam" id="PF01067">
    <property type="entry name" value="Calpain_III"/>
    <property type="match status" value="1"/>
</dbReference>
<feature type="domain" description="EF-hand" evidence="11">
    <location>
        <begin position="488"/>
        <end position="523"/>
    </location>
</feature>
<dbReference type="SUPFAM" id="SSF47473">
    <property type="entry name" value="EF-hand"/>
    <property type="match status" value="1"/>
</dbReference>
<evidence type="ECO:0000259" key="11">
    <source>
        <dbReference type="PROSITE" id="PS50222"/>
    </source>
</evidence>
<dbReference type="PRINTS" id="PR00704">
    <property type="entry name" value="CALPAIN"/>
</dbReference>